<sequence length="200" mass="22827">MINRPQRTRLSQDLRRLVTGRMTNDDFDDHYYDEYESSEDSAVRAVAEFGWGLYSSDVLWPYRLKGRHRVSEEYRRVACRCVLFLRSNREYEWPPSPSEPARRLLWAVCFNLGLPGSIAMLAICVPLLLFGRDKAFAATFVIPSAIVLAGSLWVLFGLRGESPVVRDWKAAGDWEAWPFLRRDDLAAARQGGVTPTQGRA</sequence>
<name>A0A5C5YSE3_9BACT</name>
<dbReference type="OrthoDB" id="272663at2"/>
<keyword evidence="1" id="KW-1133">Transmembrane helix</keyword>
<organism evidence="2 3">
    <name type="scientific">Posidoniimonas polymericola</name>
    <dbReference type="NCBI Taxonomy" id="2528002"/>
    <lineage>
        <taxon>Bacteria</taxon>
        <taxon>Pseudomonadati</taxon>
        <taxon>Planctomycetota</taxon>
        <taxon>Planctomycetia</taxon>
        <taxon>Pirellulales</taxon>
        <taxon>Lacipirellulaceae</taxon>
        <taxon>Posidoniimonas</taxon>
    </lineage>
</organism>
<evidence type="ECO:0000313" key="2">
    <source>
        <dbReference type="EMBL" id="TWT77869.1"/>
    </source>
</evidence>
<dbReference type="RefSeq" id="WP_146585760.1">
    <property type="nucleotide sequence ID" value="NZ_SJPO01000003.1"/>
</dbReference>
<proteinExistence type="predicted"/>
<feature type="transmembrane region" description="Helical" evidence="1">
    <location>
        <begin position="104"/>
        <end position="129"/>
    </location>
</feature>
<keyword evidence="1" id="KW-0472">Membrane</keyword>
<dbReference type="AlphaFoldDB" id="A0A5C5YSE3"/>
<comment type="caution">
    <text evidence="2">The sequence shown here is derived from an EMBL/GenBank/DDBJ whole genome shotgun (WGS) entry which is preliminary data.</text>
</comment>
<accession>A0A5C5YSE3</accession>
<evidence type="ECO:0000256" key="1">
    <source>
        <dbReference type="SAM" id="Phobius"/>
    </source>
</evidence>
<dbReference type="Proteomes" id="UP000318478">
    <property type="component" value="Unassembled WGS sequence"/>
</dbReference>
<keyword evidence="3" id="KW-1185">Reference proteome</keyword>
<keyword evidence="1" id="KW-0812">Transmembrane</keyword>
<gene>
    <name evidence="2" type="ORF">Pla123a_16670</name>
</gene>
<feature type="transmembrane region" description="Helical" evidence="1">
    <location>
        <begin position="135"/>
        <end position="156"/>
    </location>
</feature>
<reference evidence="2 3" key="1">
    <citation type="submission" date="2019-02" db="EMBL/GenBank/DDBJ databases">
        <title>Deep-cultivation of Planctomycetes and their phenomic and genomic characterization uncovers novel biology.</title>
        <authorList>
            <person name="Wiegand S."/>
            <person name="Jogler M."/>
            <person name="Boedeker C."/>
            <person name="Pinto D."/>
            <person name="Vollmers J."/>
            <person name="Rivas-Marin E."/>
            <person name="Kohn T."/>
            <person name="Peeters S.H."/>
            <person name="Heuer A."/>
            <person name="Rast P."/>
            <person name="Oberbeckmann S."/>
            <person name="Bunk B."/>
            <person name="Jeske O."/>
            <person name="Meyerdierks A."/>
            <person name="Storesund J.E."/>
            <person name="Kallscheuer N."/>
            <person name="Luecker S."/>
            <person name="Lage O.M."/>
            <person name="Pohl T."/>
            <person name="Merkel B.J."/>
            <person name="Hornburger P."/>
            <person name="Mueller R.-W."/>
            <person name="Bruemmer F."/>
            <person name="Labrenz M."/>
            <person name="Spormann A.M."/>
            <person name="Op Den Camp H."/>
            <person name="Overmann J."/>
            <person name="Amann R."/>
            <person name="Jetten M.S.M."/>
            <person name="Mascher T."/>
            <person name="Medema M.H."/>
            <person name="Devos D.P."/>
            <person name="Kaster A.-K."/>
            <person name="Ovreas L."/>
            <person name="Rohde M."/>
            <person name="Galperin M.Y."/>
            <person name="Jogler C."/>
        </authorList>
    </citation>
    <scope>NUCLEOTIDE SEQUENCE [LARGE SCALE GENOMIC DNA]</scope>
    <source>
        <strain evidence="2 3">Pla123a</strain>
    </source>
</reference>
<protein>
    <submittedName>
        <fullName evidence="2">Uncharacterized protein</fullName>
    </submittedName>
</protein>
<dbReference type="EMBL" id="SJPO01000003">
    <property type="protein sequence ID" value="TWT77869.1"/>
    <property type="molecule type" value="Genomic_DNA"/>
</dbReference>
<evidence type="ECO:0000313" key="3">
    <source>
        <dbReference type="Proteomes" id="UP000318478"/>
    </source>
</evidence>